<sequence length="517" mass="58648">MSPIHNIVVLGGGTAGWLAANHLAKALNCRDSDEISVTLVESPDVPTIGVGEGTVPHIRHTLKYLGISETDVLRHCQATLKQSIQFINWNDSPSHRGKHSYHHLFDYPDMSRGDLTPYWLLSETKTPYADYVSVQSHLIHQGLAPKSMMHPEYQGVTEYAYHMDALKFSELLASHATEKLGVKRVSGHVTQPLLHPNGDIKALQFKDGNTLEGDFFVDASGFNARLLSDAYQIPLIDKRHVLLADTALALQVPYSQPDAAIPCSTLATAQEHGWIWDIGLTQRRGVGYVYSSAHTSEQQAADTLSQYLVQSGNAADLDYRRIPMQVGYRQQFWHRNCCAIGLSQGFVEPLEATGLLMFDLTARMLADTLPARRDQLAHAAKRYNQHVCYAWERVIDFIKLHYCISRRDDSDFWRDNREPASIPEHLSDKLYRWRYQVPSAYDFAQTNSIFNLDNYLYVLYGMEYHTDISAGAFRYAHSQQARQQAQFLKQMADQQSKQLMSHRKFLELAGQHGLQRI</sequence>
<accession>A0A2S2E3Z6</accession>
<dbReference type="PANTHER" id="PTHR43747">
    <property type="entry name" value="FAD-BINDING PROTEIN"/>
    <property type="match status" value="1"/>
</dbReference>
<keyword evidence="2" id="KW-0274">FAD</keyword>
<feature type="binding site" evidence="2">
    <location>
        <position position="81"/>
    </location>
    <ligand>
        <name>7-chloro-L-tryptophan</name>
        <dbReference type="ChEBI" id="CHEBI:58713"/>
    </ligand>
</feature>
<reference evidence="3 4" key="1">
    <citation type="submission" date="2018-05" db="EMBL/GenBank/DDBJ databases">
        <title>Salinimonas sp. HMF8227 Genome sequencing and assembly.</title>
        <authorList>
            <person name="Kang H."/>
            <person name="Kang J."/>
            <person name="Cha I."/>
            <person name="Kim H."/>
            <person name="Joh K."/>
        </authorList>
    </citation>
    <scope>NUCLEOTIDE SEQUENCE [LARGE SCALE GENOMIC DNA]</scope>
    <source>
        <strain evidence="3 4">HMF8227</strain>
    </source>
</reference>
<dbReference type="InterPro" id="IPR050816">
    <property type="entry name" value="Flavin-dep_Halogenase_NPB"/>
</dbReference>
<protein>
    <submittedName>
        <fullName evidence="3">Tryptophan 7-halogenase</fullName>
        <ecNumber evidence="3">1.14.19.9</ecNumber>
    </submittedName>
</protein>
<dbReference type="OrthoDB" id="7178350at2"/>
<dbReference type="GO" id="GO:0000166">
    <property type="term" value="F:nucleotide binding"/>
    <property type="evidence" value="ECO:0007669"/>
    <property type="project" value="UniProtKB-KW"/>
</dbReference>
<organism evidence="3 4">
    <name type="scientific">Saliniradius amylolyticus</name>
    <dbReference type="NCBI Taxonomy" id="2183582"/>
    <lineage>
        <taxon>Bacteria</taxon>
        <taxon>Pseudomonadati</taxon>
        <taxon>Pseudomonadota</taxon>
        <taxon>Gammaproteobacteria</taxon>
        <taxon>Alteromonadales</taxon>
        <taxon>Alteromonadaceae</taxon>
        <taxon>Saliniradius</taxon>
    </lineage>
</organism>
<feature type="binding site" evidence="2">
    <location>
        <position position="189"/>
    </location>
    <ligand>
        <name>FAD</name>
        <dbReference type="ChEBI" id="CHEBI:57692"/>
    </ligand>
</feature>
<dbReference type="PANTHER" id="PTHR43747:SF4">
    <property type="entry name" value="FLAVIN-DEPENDENT TRYPTOPHAN HALOGENASE"/>
    <property type="match status" value="1"/>
</dbReference>
<evidence type="ECO:0000313" key="4">
    <source>
        <dbReference type="Proteomes" id="UP000245728"/>
    </source>
</evidence>
<evidence type="ECO:0000313" key="3">
    <source>
        <dbReference type="EMBL" id="AWL11970.1"/>
    </source>
</evidence>
<dbReference type="Gene3D" id="3.50.50.60">
    <property type="entry name" value="FAD/NAD(P)-binding domain"/>
    <property type="match status" value="1"/>
</dbReference>
<feature type="binding site" evidence="2">
    <location>
        <position position="342"/>
    </location>
    <ligand>
        <name>FAD</name>
        <dbReference type="ChEBI" id="CHEBI:57692"/>
    </ligand>
</feature>
<dbReference type="InterPro" id="IPR033856">
    <property type="entry name" value="Trp_halogen"/>
</dbReference>
<dbReference type="RefSeq" id="WP_109339580.1">
    <property type="nucleotide sequence ID" value="NZ_CP029347.1"/>
</dbReference>
<proteinExistence type="predicted"/>
<gene>
    <name evidence="3" type="ORF">HMF8227_01495</name>
</gene>
<dbReference type="Proteomes" id="UP000245728">
    <property type="component" value="Chromosome"/>
</dbReference>
<feature type="active site" evidence="1">
    <location>
        <position position="81"/>
    </location>
</feature>
<keyword evidence="3" id="KW-0560">Oxidoreductase</keyword>
<dbReference type="Pfam" id="PF04820">
    <property type="entry name" value="Trp_halogenase"/>
    <property type="match status" value="1"/>
</dbReference>
<evidence type="ECO:0000256" key="2">
    <source>
        <dbReference type="PIRSR" id="PIRSR011396-2"/>
    </source>
</evidence>
<keyword evidence="2" id="KW-0285">Flavoprotein</keyword>
<dbReference type="AlphaFoldDB" id="A0A2S2E3Z6"/>
<evidence type="ECO:0000256" key="1">
    <source>
        <dbReference type="PIRSR" id="PIRSR011396-1"/>
    </source>
</evidence>
<dbReference type="InterPro" id="IPR006905">
    <property type="entry name" value="Flavin_halogenase"/>
</dbReference>
<dbReference type="EC" id="1.14.19.9" evidence="3"/>
<feature type="binding site" evidence="2">
    <location>
        <begin position="12"/>
        <end position="15"/>
    </location>
    <ligand>
        <name>FAD</name>
        <dbReference type="ChEBI" id="CHEBI:57692"/>
    </ligand>
</feature>
<dbReference type="EMBL" id="CP029347">
    <property type="protein sequence ID" value="AWL11970.1"/>
    <property type="molecule type" value="Genomic_DNA"/>
</dbReference>
<dbReference type="InterPro" id="IPR036188">
    <property type="entry name" value="FAD/NAD-bd_sf"/>
</dbReference>
<keyword evidence="4" id="KW-1185">Reference proteome</keyword>
<feature type="binding site" evidence="2">
    <location>
        <position position="351"/>
    </location>
    <ligand>
        <name>L-tryptophan</name>
        <dbReference type="ChEBI" id="CHEBI:57912"/>
    </ligand>
</feature>
<dbReference type="PIRSF" id="PIRSF011396">
    <property type="entry name" value="Trp_halogenase"/>
    <property type="match status" value="1"/>
</dbReference>
<keyword evidence="2" id="KW-0547">Nucleotide-binding</keyword>
<dbReference type="SUPFAM" id="SSF51905">
    <property type="entry name" value="FAD/NAD(P)-binding domain"/>
    <property type="match status" value="1"/>
</dbReference>
<dbReference type="KEGG" id="salh:HMF8227_01495"/>
<dbReference type="GO" id="GO:0004497">
    <property type="term" value="F:monooxygenase activity"/>
    <property type="evidence" value="ECO:0007669"/>
    <property type="project" value="InterPro"/>
</dbReference>
<name>A0A2S2E3Z6_9ALTE</name>